<feature type="transmembrane region" description="Helical" evidence="1">
    <location>
        <begin position="12"/>
        <end position="34"/>
    </location>
</feature>
<reference evidence="2" key="1">
    <citation type="submission" date="2021-01" db="EMBL/GenBank/DDBJ databases">
        <title>Modified the classification status of verrucomicrobia.</title>
        <authorList>
            <person name="Feng X."/>
        </authorList>
    </citation>
    <scope>NUCLEOTIDE SEQUENCE</scope>
    <source>
        <strain evidence="2">_KCTC 22039</strain>
    </source>
</reference>
<evidence type="ECO:0000256" key="1">
    <source>
        <dbReference type="SAM" id="Phobius"/>
    </source>
</evidence>
<dbReference type="Proteomes" id="UP000624703">
    <property type="component" value="Unassembled WGS sequence"/>
</dbReference>
<sequence length="217" mass="24291">MAEEKKKGGSGSLIKTVFFLGLFAALGFVSYNIWLSWQPRDLSGIAGRELVLSGDFEDKGKVAQRLRNAIARDQSVTFTEEEINIYLNAKLEVKQEGLFGLFIDAKGIWVDFSDGRAEVIIEREADYQEKLYPHTVSMIFEISRDEEKGSLIIERPGGQFGQCYAPGGYVVLVMSSFKQLYAALSEEAEMYQSDIYNIVVEDGKITFDAKVPDPDSL</sequence>
<proteinExistence type="predicted"/>
<keyword evidence="1" id="KW-0812">Transmembrane</keyword>
<name>A0A8J7MEZ8_9BACT</name>
<dbReference type="RefSeq" id="WP_200312753.1">
    <property type="nucleotide sequence ID" value="NZ_JAENIM010000047.1"/>
</dbReference>
<comment type="caution">
    <text evidence="2">The sequence shown here is derived from an EMBL/GenBank/DDBJ whole genome shotgun (WGS) entry which is preliminary data.</text>
</comment>
<dbReference type="AlphaFoldDB" id="A0A8J7MEZ8"/>
<evidence type="ECO:0000313" key="2">
    <source>
        <dbReference type="EMBL" id="MBK1792744.1"/>
    </source>
</evidence>
<organism evidence="2 3">
    <name type="scientific">Persicirhabdus sediminis</name>
    <dbReference type="NCBI Taxonomy" id="454144"/>
    <lineage>
        <taxon>Bacteria</taxon>
        <taxon>Pseudomonadati</taxon>
        <taxon>Verrucomicrobiota</taxon>
        <taxon>Verrucomicrobiia</taxon>
        <taxon>Verrucomicrobiales</taxon>
        <taxon>Verrucomicrobiaceae</taxon>
        <taxon>Persicirhabdus</taxon>
    </lineage>
</organism>
<keyword evidence="3" id="KW-1185">Reference proteome</keyword>
<protein>
    <submittedName>
        <fullName evidence="2">Uncharacterized protein</fullName>
    </submittedName>
</protein>
<evidence type="ECO:0000313" key="3">
    <source>
        <dbReference type="Proteomes" id="UP000624703"/>
    </source>
</evidence>
<accession>A0A8J7MEZ8</accession>
<keyword evidence="1" id="KW-0472">Membrane</keyword>
<dbReference type="EMBL" id="JAENIM010000047">
    <property type="protein sequence ID" value="MBK1792744.1"/>
    <property type="molecule type" value="Genomic_DNA"/>
</dbReference>
<gene>
    <name evidence="2" type="ORF">JIN82_16390</name>
</gene>
<keyword evidence="1" id="KW-1133">Transmembrane helix</keyword>